<evidence type="ECO:0000259" key="2">
    <source>
        <dbReference type="PROSITE" id="PS51416"/>
    </source>
</evidence>
<evidence type="ECO:0000259" key="1">
    <source>
        <dbReference type="PROSITE" id="PS50918"/>
    </source>
</evidence>
<feature type="domain" description="MIB/HERC2" evidence="2">
    <location>
        <begin position="280"/>
        <end position="350"/>
    </location>
</feature>
<name>A0A8W8HQ93_MAGGI</name>
<dbReference type="InterPro" id="IPR036465">
    <property type="entry name" value="vWFA_dom_sf"/>
</dbReference>
<organism evidence="3 4">
    <name type="scientific">Magallana gigas</name>
    <name type="common">Pacific oyster</name>
    <name type="synonym">Crassostrea gigas</name>
    <dbReference type="NCBI Taxonomy" id="29159"/>
    <lineage>
        <taxon>Eukaryota</taxon>
        <taxon>Metazoa</taxon>
        <taxon>Spiralia</taxon>
        <taxon>Lophotrochozoa</taxon>
        <taxon>Mollusca</taxon>
        <taxon>Bivalvia</taxon>
        <taxon>Autobranchia</taxon>
        <taxon>Pteriomorphia</taxon>
        <taxon>Ostreida</taxon>
        <taxon>Ostreoidea</taxon>
        <taxon>Ostreidae</taxon>
        <taxon>Magallana</taxon>
    </lineage>
</organism>
<dbReference type="InterPro" id="IPR010606">
    <property type="entry name" value="Mib_Herc2"/>
</dbReference>
<evidence type="ECO:0000313" key="3">
    <source>
        <dbReference type="EnsemblMetazoa" id="G10515.1:cds"/>
    </source>
</evidence>
<dbReference type="GO" id="GO:0004842">
    <property type="term" value="F:ubiquitin-protein transferase activity"/>
    <property type="evidence" value="ECO:0007669"/>
    <property type="project" value="InterPro"/>
</dbReference>
<dbReference type="GO" id="GO:0046872">
    <property type="term" value="F:metal ion binding"/>
    <property type="evidence" value="ECO:0007669"/>
    <property type="project" value="InterPro"/>
</dbReference>
<dbReference type="Gene3D" id="3.30.720.50">
    <property type="match status" value="1"/>
</dbReference>
<dbReference type="SUPFAM" id="SSF117839">
    <property type="entry name" value="WWE domain"/>
    <property type="match status" value="1"/>
</dbReference>
<keyword evidence="4" id="KW-1185">Reference proteome</keyword>
<dbReference type="Pfam" id="PF06701">
    <property type="entry name" value="MIB_HERC2"/>
    <property type="match status" value="1"/>
</dbReference>
<sequence>MQGISEDALELMWRTQARIDAKKHKSMRYKRGTGSCVLFILDFSGSMRGSGIISLKQGVFDILDEFSDHSELGENVAILIFGEETKFIHYYSNHYAEIKQSLENIEPCGPSPLTAGFLLSLGGLYEGSYGRLTDFSNEDAKENEAEQHLSQSILRSLFSVTNDIGSNHPIFCFPVGDNPNYDLLHEISKQSKGGQVLEINKARWFGKYTLHYRGGDIAYRMTDQTTVDREVLRTVVTSVMSWPTYEEEDLDTIHELLSQRTNIIATQERVTEDPADEYHQEKFATIPKLGTRVRRGPHWTFANQDSEGAGTIVGHGDLAGTVHVEWDTGLRFPYSIGCGGLYNVVVCDEPRIPDDGFAAVGPDWKWEDQDGGVGSIGTIYRVKDDATVYVRWPSGRNSNYRFGYEGKFDIEVCDPFSPEVIQAVREQQKGAQCFNSDKKRCNDLKGMFNKDDTTKSEYETKEVTVSTKDSQVSSESKKLETFKTHSPDTAFLDKSGIRKRLISGDERHILADEIQKSNLIVTDDNDIQTDCASEQPHVCIAKRNPNFWKSDSRTDCKTEHENINAFKNAEKFDVPNEFNNVFLEESFFGSKLSDGNETSYPQNYNSDAVYDCFHWAMEENVSNNNVQNVHHSAQITDDINCRWQWLNCNGVWVEYPDYVNSQINHSLHKRPKASVVIHYQEQSFRIVASKSIQINIESKEKTEIRCKNLNDKVSDWKKSNL</sequence>
<dbReference type="Pfam" id="PF02825">
    <property type="entry name" value="WWE"/>
    <property type="match status" value="1"/>
</dbReference>
<evidence type="ECO:0008006" key="5">
    <source>
        <dbReference type="Google" id="ProtNLM"/>
    </source>
</evidence>
<dbReference type="AlphaFoldDB" id="A0A8W8HQ93"/>
<dbReference type="PROSITE" id="PS51416">
    <property type="entry name" value="MIB_HERC2"/>
    <property type="match status" value="2"/>
</dbReference>
<dbReference type="EnsemblMetazoa" id="G10515.1">
    <property type="protein sequence ID" value="G10515.1:cds"/>
    <property type="gene ID" value="G10515"/>
</dbReference>
<dbReference type="CDD" id="cd00198">
    <property type="entry name" value="vWFA"/>
    <property type="match status" value="1"/>
</dbReference>
<proteinExistence type="predicted"/>
<protein>
    <recommendedName>
        <fullName evidence="5">E3 ubiquitin-protein ligase MIB2</fullName>
    </recommendedName>
</protein>
<dbReference type="InterPro" id="IPR037197">
    <property type="entry name" value="WWE_dom_sf"/>
</dbReference>
<dbReference type="InterPro" id="IPR037252">
    <property type="entry name" value="Mib_Herc2_sf"/>
</dbReference>
<dbReference type="Proteomes" id="UP000005408">
    <property type="component" value="Unassembled WGS sequence"/>
</dbReference>
<dbReference type="GO" id="GO:0016567">
    <property type="term" value="P:protein ubiquitination"/>
    <property type="evidence" value="ECO:0007669"/>
    <property type="project" value="InterPro"/>
</dbReference>
<feature type="domain" description="WWE" evidence="1">
    <location>
        <begin position="628"/>
        <end position="706"/>
    </location>
</feature>
<dbReference type="SUPFAM" id="SSF159034">
    <property type="entry name" value="Mib/herc2 domain-like"/>
    <property type="match status" value="2"/>
</dbReference>
<accession>A0A8W8HQ93</accession>
<dbReference type="Gene3D" id="2.30.30.40">
    <property type="entry name" value="SH3 Domains"/>
    <property type="match status" value="2"/>
</dbReference>
<dbReference type="Gene3D" id="3.40.50.410">
    <property type="entry name" value="von Willebrand factor, type A domain"/>
    <property type="match status" value="1"/>
</dbReference>
<evidence type="ECO:0000313" key="4">
    <source>
        <dbReference type="Proteomes" id="UP000005408"/>
    </source>
</evidence>
<dbReference type="SMR" id="A0A8W8HQ93"/>
<dbReference type="PROSITE" id="PS50918">
    <property type="entry name" value="WWE"/>
    <property type="match status" value="1"/>
</dbReference>
<feature type="domain" description="MIB/HERC2" evidence="2">
    <location>
        <begin position="344"/>
        <end position="416"/>
    </location>
</feature>
<reference evidence="3" key="1">
    <citation type="submission" date="2022-08" db="UniProtKB">
        <authorList>
            <consortium name="EnsemblMetazoa"/>
        </authorList>
    </citation>
    <scope>IDENTIFICATION</scope>
    <source>
        <strain evidence="3">05x7-T-G4-1.051#20</strain>
    </source>
</reference>
<dbReference type="SUPFAM" id="SSF53300">
    <property type="entry name" value="vWA-like"/>
    <property type="match status" value="1"/>
</dbReference>
<dbReference type="InterPro" id="IPR004170">
    <property type="entry name" value="WWE_dom"/>
</dbReference>